<accession>G3NNV2</accession>
<feature type="region of interest" description="Disordered" evidence="1">
    <location>
        <begin position="47"/>
        <end position="81"/>
    </location>
</feature>
<evidence type="ECO:0000256" key="2">
    <source>
        <dbReference type="SAM" id="SignalP"/>
    </source>
</evidence>
<feature type="signal peptide" evidence="2">
    <location>
        <begin position="1"/>
        <end position="23"/>
    </location>
</feature>
<organism evidence="3">
    <name type="scientific">Gasterosteus aculeatus</name>
    <name type="common">Three-spined stickleback</name>
    <dbReference type="NCBI Taxonomy" id="69293"/>
    <lineage>
        <taxon>Eukaryota</taxon>
        <taxon>Metazoa</taxon>
        <taxon>Chordata</taxon>
        <taxon>Craniata</taxon>
        <taxon>Vertebrata</taxon>
        <taxon>Euteleostomi</taxon>
        <taxon>Actinopterygii</taxon>
        <taxon>Neopterygii</taxon>
        <taxon>Teleostei</taxon>
        <taxon>Neoteleostei</taxon>
        <taxon>Acanthomorphata</taxon>
        <taxon>Eupercaria</taxon>
        <taxon>Perciformes</taxon>
        <taxon>Cottioidei</taxon>
        <taxon>Gasterosteales</taxon>
        <taxon>Gasterosteidae</taxon>
        <taxon>Gasterosteus</taxon>
    </lineage>
</organism>
<evidence type="ECO:0000313" key="3">
    <source>
        <dbReference type="Ensembl" id="ENSGACP00000007016.1"/>
    </source>
</evidence>
<feature type="compositionally biased region" description="Polar residues" evidence="1">
    <location>
        <begin position="96"/>
        <end position="116"/>
    </location>
</feature>
<feature type="chain" id="PRO_5003448611" evidence="2">
    <location>
        <begin position="24"/>
        <end position="244"/>
    </location>
</feature>
<feature type="compositionally biased region" description="Polar residues" evidence="1">
    <location>
        <begin position="192"/>
        <end position="203"/>
    </location>
</feature>
<name>G3NNV2_GASAC</name>
<protein>
    <submittedName>
        <fullName evidence="3">Uncharacterized protein</fullName>
    </submittedName>
</protein>
<feature type="compositionally biased region" description="Polar residues" evidence="1">
    <location>
        <begin position="209"/>
        <end position="218"/>
    </location>
</feature>
<feature type="region of interest" description="Disordered" evidence="1">
    <location>
        <begin position="96"/>
        <end position="129"/>
    </location>
</feature>
<dbReference type="Ensembl" id="ENSGACT00000007034.1">
    <property type="protein sequence ID" value="ENSGACP00000007016.1"/>
    <property type="gene ID" value="ENSGACG00000005306.1"/>
</dbReference>
<dbReference type="InParanoid" id="G3NNV2"/>
<evidence type="ECO:0000256" key="1">
    <source>
        <dbReference type="SAM" id="MobiDB-lite"/>
    </source>
</evidence>
<dbReference type="Bgee" id="ENSGACG00000005306">
    <property type="expression patterns" value="Expressed in mesonephros"/>
</dbReference>
<feature type="region of interest" description="Disordered" evidence="1">
    <location>
        <begin position="143"/>
        <end position="244"/>
    </location>
</feature>
<keyword evidence="2" id="KW-0732">Signal</keyword>
<dbReference type="STRING" id="69293.ENSGACP00000007016"/>
<proteinExistence type="predicted"/>
<reference evidence="3" key="1">
    <citation type="submission" date="2006-01" db="EMBL/GenBank/DDBJ databases">
        <authorList>
            <person name="Lindblad-Toh K."/>
            <person name="Mauceli E."/>
            <person name="Grabherr M."/>
            <person name="Chang J.L."/>
            <person name="Lander E.S."/>
        </authorList>
    </citation>
    <scope>NUCLEOTIDE SEQUENCE [LARGE SCALE GENOMIC DNA]</scope>
</reference>
<sequence length="244" mass="26259">MSFGFSVRVLVLSLLAFGHNTNALYRSGGPSGTRPLFAHPRSHNPDFVSTYERSVQPGGFLGSSGSSHGGSGQVDGYSPYGSVSSYVPEPQILRKQNSQQPPKTNPNANGRFSTKGGNWDLAPQNGKSIKSGIASSSAIIMQSGSEPHTFNPGYLPKQPRPQEVPTSNTGYPQKPPRPQQLPIFNMGYLQKPPQQLPTSNTGSLPRPQQLPTSNTGNLHSLPRPQQLPTSNTGNLQRLPKPQQL</sequence>
<dbReference type="AlphaFoldDB" id="G3NNV2"/>
<reference evidence="3" key="2">
    <citation type="submission" date="2024-04" db="UniProtKB">
        <authorList>
            <consortium name="Ensembl"/>
        </authorList>
    </citation>
    <scope>IDENTIFICATION</scope>
</reference>
<feature type="compositionally biased region" description="Polar residues" evidence="1">
    <location>
        <begin position="226"/>
        <end position="235"/>
    </location>
</feature>
<feature type="compositionally biased region" description="Gly residues" evidence="1">
    <location>
        <begin position="59"/>
        <end position="73"/>
    </location>
</feature>